<keyword evidence="3" id="KW-1185">Reference proteome</keyword>
<accession>A0ABV1FLZ4</accession>
<gene>
    <name evidence="2" type="ORF">WMO29_16580</name>
</gene>
<proteinExistence type="predicted"/>
<protein>
    <submittedName>
        <fullName evidence="2">PrgI family protein</fullName>
    </submittedName>
</protein>
<feature type="transmembrane region" description="Helical" evidence="1">
    <location>
        <begin position="50"/>
        <end position="70"/>
    </location>
</feature>
<keyword evidence="1" id="KW-0812">Transmembrane</keyword>
<comment type="caution">
    <text evidence="2">The sequence shown here is derived from an EMBL/GenBank/DDBJ whole genome shotgun (WGS) entry which is preliminary data.</text>
</comment>
<sequence length="131" mass="14837">MAISVAVPKNLSSIKTKVAMNLTKRQLICFGSAGAVGIPFYIFTKGILGTQAAALLMVALMLPFFFLAMYEKDGFPAEKILYFMIRQKFLVPGIRPYKSENLYRQLEETERMKKEVYELEEKANGRKAGRT</sequence>
<dbReference type="EMBL" id="JBBMFE010000030">
    <property type="protein sequence ID" value="MEQ2474084.1"/>
    <property type="molecule type" value="Genomic_DNA"/>
</dbReference>
<keyword evidence="1" id="KW-0472">Membrane</keyword>
<keyword evidence="1" id="KW-1133">Transmembrane helix</keyword>
<evidence type="ECO:0000313" key="3">
    <source>
        <dbReference type="Proteomes" id="UP001438008"/>
    </source>
</evidence>
<evidence type="ECO:0000256" key="1">
    <source>
        <dbReference type="SAM" id="Phobius"/>
    </source>
</evidence>
<organism evidence="2 3">
    <name type="scientific">Laedolimicola intestinihominis</name>
    <dbReference type="NCBI Taxonomy" id="3133166"/>
    <lineage>
        <taxon>Bacteria</taxon>
        <taxon>Bacillati</taxon>
        <taxon>Bacillota</taxon>
        <taxon>Clostridia</taxon>
        <taxon>Lachnospirales</taxon>
        <taxon>Lachnospiraceae</taxon>
        <taxon>Laedolimicola</taxon>
    </lineage>
</organism>
<reference evidence="2 3" key="1">
    <citation type="submission" date="2024-03" db="EMBL/GenBank/DDBJ databases">
        <title>Human intestinal bacterial collection.</title>
        <authorList>
            <person name="Pauvert C."/>
            <person name="Hitch T.C.A."/>
            <person name="Clavel T."/>
        </authorList>
    </citation>
    <scope>NUCLEOTIDE SEQUENCE [LARGE SCALE GENOMIC DNA]</scope>
    <source>
        <strain evidence="2 3">CLA-AA-H132</strain>
    </source>
</reference>
<name>A0ABV1FLZ4_9FIRM</name>
<feature type="transmembrane region" description="Helical" evidence="1">
    <location>
        <begin position="27"/>
        <end position="44"/>
    </location>
</feature>
<dbReference type="Pfam" id="PF12666">
    <property type="entry name" value="PrgI"/>
    <property type="match status" value="1"/>
</dbReference>
<evidence type="ECO:0000313" key="2">
    <source>
        <dbReference type="EMBL" id="MEQ2474084.1"/>
    </source>
</evidence>
<dbReference type="Proteomes" id="UP001438008">
    <property type="component" value="Unassembled WGS sequence"/>
</dbReference>
<dbReference type="InterPro" id="IPR024414">
    <property type="entry name" value="Uncharacterised_PrgI"/>
</dbReference>